<feature type="region of interest" description="Disordered" evidence="1">
    <location>
        <begin position="718"/>
        <end position="737"/>
    </location>
</feature>
<feature type="region of interest" description="Disordered" evidence="1">
    <location>
        <begin position="463"/>
        <end position="485"/>
    </location>
</feature>
<organism evidence="3 4">
    <name type="scientific">Reticulomyxa filosa</name>
    <dbReference type="NCBI Taxonomy" id="46433"/>
    <lineage>
        <taxon>Eukaryota</taxon>
        <taxon>Sar</taxon>
        <taxon>Rhizaria</taxon>
        <taxon>Retaria</taxon>
        <taxon>Foraminifera</taxon>
        <taxon>Monothalamids</taxon>
        <taxon>Reticulomyxidae</taxon>
        <taxon>Reticulomyxa</taxon>
    </lineage>
</organism>
<keyword evidence="2" id="KW-0472">Membrane</keyword>
<name>X6MTN4_RETFI</name>
<keyword evidence="2" id="KW-1133">Transmembrane helix</keyword>
<evidence type="ECO:0000313" key="3">
    <source>
        <dbReference type="EMBL" id="ETO17209.1"/>
    </source>
</evidence>
<gene>
    <name evidence="3" type="ORF">RFI_20119</name>
</gene>
<feature type="transmembrane region" description="Helical" evidence="2">
    <location>
        <begin position="628"/>
        <end position="650"/>
    </location>
</feature>
<evidence type="ECO:0000256" key="1">
    <source>
        <dbReference type="SAM" id="MobiDB-lite"/>
    </source>
</evidence>
<keyword evidence="2" id="KW-0812">Transmembrane</keyword>
<comment type="caution">
    <text evidence="3">The sequence shown here is derived from an EMBL/GenBank/DDBJ whole genome shotgun (WGS) entry which is preliminary data.</text>
</comment>
<dbReference type="AlphaFoldDB" id="X6MTN4"/>
<sequence length="760" mass="87177">MTNDKHSALEPLRKIIEEAIMDYAVLVSQPRKGMRDYKGHFFWGKDYKRVESIYADCYLLFLQTYTRLCNDVTMTTQDKSDNRENLLIDPSRCITFFATTLYGLMGCLHSQNREKTQTTKNLCIQLLEVLISIDYVNEHCISEAMLCNLVSMLHGAVLADVHCYLYALMQSTPGNTGMPTPSLSLPWQEDISRILCKITSVVLKQSKQVSVQGNTSFVPQSIVNDLFHVLIACFIDPVEVLLAWTTSDFDTLPSFSHGSPMGTPRLTLHRKNEVEPLQKTPSQSQDKMPAHFGHEVKVLWSDQWLGAMDDLANHFCAHNDRNAHSARLSEVVNTTDLLNITDSKRPFRTIELSKADKQLSVRIAHKLLYCVQRYYQTEEHRNIACSVLRENILHLLKQLKKLRDKSNLLIICSYMHIYIFFFLFAIYTYALYTPSFNEVIVLVWHMSHLHFWMVSEDKKAKSIERQNENENENENEERSSSSSESELLEAVRDLLVNKLSEKQYVQAIGEGLSHCFLDIVTSLTVEQKQGSNVDILLDTSSPLYFQIETLVLLLPHILLNFIESQSHPCLAVRITHCICHALDIATLLHSVSPFYQTNNSLQALYDLVVPLIINCICSYDSVDSVSDGRNHCVFIIFIFFFPSIYFIYFFKKKILLLFITRNIMTNPTLKISVARSPRDKLVILQKQLNAFSQRLIQSTNNQNEQKINTTSIIQTAQTSTQKQTQDSNGSSQKLKKDKIKVLEKPTLVTTEKNEIDFSKF</sequence>
<keyword evidence="4" id="KW-1185">Reference proteome</keyword>
<evidence type="ECO:0000256" key="2">
    <source>
        <dbReference type="SAM" id="Phobius"/>
    </source>
</evidence>
<evidence type="ECO:0000313" key="4">
    <source>
        <dbReference type="Proteomes" id="UP000023152"/>
    </source>
</evidence>
<protein>
    <submittedName>
        <fullName evidence="3">Uncharacterized protein</fullName>
    </submittedName>
</protein>
<accession>X6MTN4</accession>
<dbReference type="Proteomes" id="UP000023152">
    <property type="component" value="Unassembled WGS sequence"/>
</dbReference>
<reference evidence="3 4" key="1">
    <citation type="journal article" date="2013" name="Curr. Biol.">
        <title>The Genome of the Foraminiferan Reticulomyxa filosa.</title>
        <authorList>
            <person name="Glockner G."/>
            <person name="Hulsmann N."/>
            <person name="Schleicher M."/>
            <person name="Noegel A.A."/>
            <person name="Eichinger L."/>
            <person name="Gallinger C."/>
            <person name="Pawlowski J."/>
            <person name="Sierra R."/>
            <person name="Euteneuer U."/>
            <person name="Pillet L."/>
            <person name="Moustafa A."/>
            <person name="Platzer M."/>
            <person name="Groth M."/>
            <person name="Szafranski K."/>
            <person name="Schliwa M."/>
        </authorList>
    </citation>
    <scope>NUCLEOTIDE SEQUENCE [LARGE SCALE GENOMIC DNA]</scope>
</reference>
<proteinExistence type="predicted"/>
<dbReference type="EMBL" id="ASPP01017092">
    <property type="protein sequence ID" value="ETO17209.1"/>
    <property type="molecule type" value="Genomic_DNA"/>
</dbReference>
<feature type="transmembrane region" description="Helical" evidence="2">
    <location>
        <begin position="408"/>
        <end position="430"/>
    </location>
</feature>